<evidence type="ECO:0000313" key="2">
    <source>
        <dbReference type="Proteomes" id="UP000521379"/>
    </source>
</evidence>
<dbReference type="RefSeq" id="WP_119932671.1">
    <property type="nucleotide sequence ID" value="NZ_JAAVUN010000007.1"/>
</dbReference>
<keyword evidence="2" id="KW-1185">Reference proteome</keyword>
<dbReference type="EMBL" id="JAAVUN010000007">
    <property type="protein sequence ID" value="NKE09322.1"/>
    <property type="molecule type" value="Genomic_DNA"/>
</dbReference>
<organism evidence="1 2">
    <name type="scientific">Kocuria subflava</name>
    <dbReference type="NCBI Taxonomy" id="1736139"/>
    <lineage>
        <taxon>Bacteria</taxon>
        <taxon>Bacillati</taxon>
        <taxon>Actinomycetota</taxon>
        <taxon>Actinomycetes</taxon>
        <taxon>Micrococcales</taxon>
        <taxon>Micrococcaceae</taxon>
        <taxon>Kocuria</taxon>
    </lineage>
</organism>
<evidence type="ECO:0000313" key="1">
    <source>
        <dbReference type="EMBL" id="NKE09322.1"/>
    </source>
</evidence>
<reference evidence="1 2" key="1">
    <citation type="submission" date="2020-02" db="EMBL/GenBank/DDBJ databases">
        <authorList>
            <person name="Sun Q."/>
        </authorList>
    </citation>
    <scope>NUCLEOTIDE SEQUENCE [LARGE SCALE GENOMIC DNA]</scope>
    <source>
        <strain evidence="1 2">YIM 13062</strain>
    </source>
</reference>
<sequence>MSTDSLFAVAPLVDYPQREQVITAAAANAKAVDVNDESPFAVLRSLGQEGLLTLGLDGSLAQQAAVVHDLATECTATAFSLWAHRSSVEYLHATGHDLPQGMVDGSQPGSTAMAPAFKASAGIGEIPVTLTRAGDGWVLNGVIPWASNLYPEGWVVLPAVRTNDDGVTQPVIVLTRTAAEGISVRPLQDLMALDSTASGILKFQDSPVADDAVLTDDVPTFLATVRGPFLLLQAAFCVGLSGAALESADAALTGVLEVFRPERDAVMAEYQRVRSTLLTYVETPRDLPFKDVLQLRLDAAVLTGEATRLESKVVGGKGYALRSATARRAREAAFLPVQSPTESHLRHVLAQLASQETGA</sequence>
<dbReference type="Gene3D" id="2.40.110.10">
    <property type="entry name" value="Butyryl-CoA Dehydrogenase, subunit A, domain 2"/>
    <property type="match status" value="1"/>
</dbReference>
<comment type="caution">
    <text evidence="1">The sequence shown here is derived from an EMBL/GenBank/DDBJ whole genome shotgun (WGS) entry which is preliminary data.</text>
</comment>
<dbReference type="GO" id="GO:0016627">
    <property type="term" value="F:oxidoreductase activity, acting on the CH-CH group of donors"/>
    <property type="evidence" value="ECO:0007669"/>
    <property type="project" value="InterPro"/>
</dbReference>
<dbReference type="InterPro" id="IPR009100">
    <property type="entry name" value="AcylCoA_DH/oxidase_NM_dom_sf"/>
</dbReference>
<dbReference type="Proteomes" id="UP000521379">
    <property type="component" value="Unassembled WGS sequence"/>
</dbReference>
<protein>
    <submittedName>
        <fullName evidence="1">Acyl-CoA/acyl-ACP dehydrogenase</fullName>
    </submittedName>
</protein>
<name>A0A846TU59_9MICC</name>
<gene>
    <name evidence="1" type="ORF">GTW58_05070</name>
</gene>
<dbReference type="AlphaFoldDB" id="A0A846TU59"/>
<proteinExistence type="predicted"/>
<accession>A0A846TU59</accession>
<dbReference type="SUPFAM" id="SSF56645">
    <property type="entry name" value="Acyl-CoA dehydrogenase NM domain-like"/>
    <property type="match status" value="1"/>
</dbReference>
<dbReference type="InterPro" id="IPR046373">
    <property type="entry name" value="Acyl-CoA_Oxase/DH_mid-dom_sf"/>
</dbReference>